<evidence type="ECO:0000313" key="1">
    <source>
        <dbReference type="EMBL" id="JAA85393.1"/>
    </source>
</evidence>
<sequence length="88" mass="9472">MVEFSCVLDAPNVKIGDNVRITLKAKTPEGYKVQIENAETGASVGEGEVCRWMPLVEYPVPKPLATAPAPAVEVPRPNLKNNSTVLLV</sequence>
<reference evidence="1" key="1">
    <citation type="journal article" date="2013" name="BMC Genomics">
        <title>Unscrambling butterfly oogenesis.</title>
        <authorList>
            <person name="Carter J.M."/>
            <person name="Baker S.C."/>
            <person name="Pink R."/>
            <person name="Carter D.R."/>
            <person name="Collins A."/>
            <person name="Tomlin J."/>
            <person name="Gibbs M."/>
            <person name="Breuker C.J."/>
        </authorList>
    </citation>
    <scope>NUCLEOTIDE SEQUENCE</scope>
    <source>
        <tissue evidence="1">Ovary</tissue>
    </source>
</reference>
<name>S4P8R9_9NEOP</name>
<dbReference type="AlphaFoldDB" id="S4P8R9"/>
<proteinExistence type="predicted"/>
<organism evidence="1">
    <name type="scientific">Pararge aegeria</name>
    <name type="common">speckled wood butterfly</name>
    <dbReference type="NCBI Taxonomy" id="116150"/>
    <lineage>
        <taxon>Eukaryota</taxon>
        <taxon>Metazoa</taxon>
        <taxon>Ecdysozoa</taxon>
        <taxon>Arthropoda</taxon>
        <taxon>Hexapoda</taxon>
        <taxon>Insecta</taxon>
        <taxon>Pterygota</taxon>
        <taxon>Neoptera</taxon>
        <taxon>Endopterygota</taxon>
        <taxon>Lepidoptera</taxon>
        <taxon>Glossata</taxon>
        <taxon>Ditrysia</taxon>
        <taxon>Papilionoidea</taxon>
        <taxon>Nymphalidae</taxon>
        <taxon>Satyrinae</taxon>
        <taxon>Satyrini</taxon>
        <taxon>Parargina</taxon>
        <taxon>Pararge</taxon>
    </lineage>
</organism>
<dbReference type="EMBL" id="GAIX01007167">
    <property type="protein sequence ID" value="JAA85393.1"/>
    <property type="molecule type" value="Transcribed_RNA"/>
</dbReference>
<protein>
    <submittedName>
        <fullName evidence="1">Uncharacterized protein</fullName>
    </submittedName>
</protein>
<accession>S4P8R9</accession>
<feature type="non-terminal residue" evidence="1">
    <location>
        <position position="88"/>
    </location>
</feature>
<reference evidence="1" key="2">
    <citation type="submission" date="2013-05" db="EMBL/GenBank/DDBJ databases">
        <authorList>
            <person name="Carter J.-M."/>
            <person name="Baker S.C."/>
            <person name="Pink R."/>
            <person name="Carter D.R.F."/>
            <person name="Collins A."/>
            <person name="Tomlin J."/>
            <person name="Gibbs M."/>
            <person name="Breuker C.J."/>
        </authorList>
    </citation>
    <scope>NUCLEOTIDE SEQUENCE</scope>
    <source>
        <tissue evidence="1">Ovary</tissue>
    </source>
</reference>